<dbReference type="GO" id="GO:0019303">
    <property type="term" value="P:D-ribose catabolic process"/>
    <property type="evidence" value="ECO:0007669"/>
    <property type="project" value="TreeGrafter"/>
</dbReference>
<dbReference type="NCBIfam" id="NF008761">
    <property type="entry name" value="PRK11797.1"/>
    <property type="match status" value="1"/>
</dbReference>
<dbReference type="RefSeq" id="WP_054861910.1">
    <property type="nucleotide sequence ID" value="NZ_MWPH01000004.1"/>
</dbReference>
<keyword evidence="1" id="KW-0963">Cytoplasm</keyword>
<dbReference type="AlphaFoldDB" id="A0A202E458"/>
<proteinExistence type="predicted"/>
<reference evidence="4 5" key="1">
    <citation type="submission" date="2017-02" db="EMBL/GenBank/DDBJ databases">
        <title>Natronthermophilus aegyptiacus gen. nov.,sp. nov., an aerobic, extremely halophilic alkalithermophilic archaeon isolated from the athalassohaline Wadi An Natrun, Egypt.</title>
        <authorList>
            <person name="Zhao B."/>
        </authorList>
    </citation>
    <scope>NUCLEOTIDE SEQUENCE [LARGE SCALE GENOMIC DNA]</scope>
    <source>
        <strain evidence="4 5">CGMCC 1.3597</strain>
    </source>
</reference>
<name>A0A202E458_9EURY</name>
<gene>
    <name evidence="4" type="ORF">B2G88_16430</name>
</gene>
<dbReference type="PANTHER" id="PTHR37831:SF1">
    <property type="entry name" value="D-RIBOSE PYRANASE"/>
    <property type="match status" value="1"/>
</dbReference>
<evidence type="ECO:0000313" key="5">
    <source>
        <dbReference type="Proteomes" id="UP000196084"/>
    </source>
</evidence>
<keyword evidence="5" id="KW-1185">Reference proteome</keyword>
<organism evidence="4 5">
    <name type="scientific">Natronolimnobius baerhuensis</name>
    <dbReference type="NCBI Taxonomy" id="253108"/>
    <lineage>
        <taxon>Archaea</taxon>
        <taxon>Methanobacteriati</taxon>
        <taxon>Methanobacteriota</taxon>
        <taxon>Stenosarchaea group</taxon>
        <taxon>Halobacteria</taxon>
        <taxon>Halobacteriales</taxon>
        <taxon>Natrialbaceae</taxon>
        <taxon>Natronolimnobius</taxon>
    </lineage>
</organism>
<comment type="caution">
    <text evidence="4">The sequence shown here is derived from an EMBL/GenBank/DDBJ whole genome shotgun (WGS) entry which is preliminary data.</text>
</comment>
<dbReference type="InterPro" id="IPR007721">
    <property type="entry name" value="RbsD_FucU"/>
</dbReference>
<dbReference type="PANTHER" id="PTHR37831">
    <property type="entry name" value="D-RIBOSE PYRANASE"/>
    <property type="match status" value="1"/>
</dbReference>
<dbReference type="InterPro" id="IPR023064">
    <property type="entry name" value="D-ribose_pyranase"/>
</dbReference>
<sequence length="162" mass="18012">MKRDEHGILNAELNHALASMGHTDTLIVTDAGFPIPQDAWRIDLALTRGVPGLYEVLEAIHGELIPETVTYADAVPENNPEMDERLQDLYGDTGTDLETIPHEDVLAHGSEAKAIVRTGAYVPWGNVIIQCGTDPKPFFDGDREVMPDSYQWRYEEMHGESP</sequence>
<evidence type="ECO:0000256" key="1">
    <source>
        <dbReference type="ARBA" id="ARBA00022490"/>
    </source>
</evidence>
<evidence type="ECO:0000256" key="3">
    <source>
        <dbReference type="ARBA" id="ARBA00023277"/>
    </source>
</evidence>
<dbReference type="Pfam" id="PF05025">
    <property type="entry name" value="RbsD_FucU"/>
    <property type="match status" value="1"/>
</dbReference>
<dbReference type="OrthoDB" id="350110at2157"/>
<dbReference type="SUPFAM" id="SSF102546">
    <property type="entry name" value="RbsD-like"/>
    <property type="match status" value="1"/>
</dbReference>
<accession>A0A202E458</accession>
<keyword evidence="2" id="KW-0413">Isomerase</keyword>
<dbReference type="EMBL" id="MWPH01000004">
    <property type="protein sequence ID" value="OVE83009.1"/>
    <property type="molecule type" value="Genomic_DNA"/>
</dbReference>
<dbReference type="GO" id="GO:0016872">
    <property type="term" value="F:intramolecular lyase activity"/>
    <property type="evidence" value="ECO:0007669"/>
    <property type="project" value="InterPro"/>
</dbReference>
<dbReference type="GO" id="GO:0048029">
    <property type="term" value="F:monosaccharide binding"/>
    <property type="evidence" value="ECO:0007669"/>
    <property type="project" value="InterPro"/>
</dbReference>
<dbReference type="InterPro" id="IPR023750">
    <property type="entry name" value="RbsD-like_sf"/>
</dbReference>
<dbReference type="GO" id="GO:0005829">
    <property type="term" value="C:cytosol"/>
    <property type="evidence" value="ECO:0007669"/>
    <property type="project" value="TreeGrafter"/>
</dbReference>
<evidence type="ECO:0000256" key="2">
    <source>
        <dbReference type="ARBA" id="ARBA00023235"/>
    </source>
</evidence>
<dbReference type="Proteomes" id="UP000196084">
    <property type="component" value="Unassembled WGS sequence"/>
</dbReference>
<dbReference type="GO" id="GO:0016866">
    <property type="term" value="F:intramolecular transferase activity"/>
    <property type="evidence" value="ECO:0007669"/>
    <property type="project" value="TreeGrafter"/>
</dbReference>
<dbReference type="Gene3D" id="3.40.1650.10">
    <property type="entry name" value="RbsD-like domain"/>
    <property type="match status" value="1"/>
</dbReference>
<protein>
    <submittedName>
        <fullName evidence="4">D-ribose pyranase</fullName>
    </submittedName>
</protein>
<evidence type="ECO:0000313" key="4">
    <source>
        <dbReference type="EMBL" id="OVE83009.1"/>
    </source>
</evidence>
<keyword evidence="3" id="KW-0119">Carbohydrate metabolism</keyword>